<dbReference type="FunFam" id="3.40.50.300:FF:000589">
    <property type="entry name" value="ABC transporter, ATP-binding subunit"/>
    <property type="match status" value="1"/>
</dbReference>
<evidence type="ECO:0000256" key="5">
    <source>
        <dbReference type="ARBA" id="ARBA00022840"/>
    </source>
</evidence>
<dbReference type="GO" id="GO:0016887">
    <property type="term" value="F:ATP hydrolysis activity"/>
    <property type="evidence" value="ECO:0007669"/>
    <property type="project" value="InterPro"/>
</dbReference>
<reference evidence="10 11" key="1">
    <citation type="journal article" date="2016" name="Nat. Microbiol.">
        <title>Genomic inference of the metabolism of cosmopolitan subsurface Archaea, Hadesarchaea.</title>
        <authorList>
            <person name="Baker B.J."/>
            <person name="Saw J.H."/>
            <person name="Lind A.E."/>
            <person name="Lazar C.S."/>
            <person name="Hinrichs K.-U."/>
            <person name="Teske A.P."/>
            <person name="Ettema T.J."/>
        </authorList>
    </citation>
    <scope>NUCLEOTIDE SEQUENCE [LARGE SCALE GENOMIC DNA]</scope>
</reference>
<dbReference type="GO" id="GO:0043215">
    <property type="term" value="P:daunorubicin transport"/>
    <property type="evidence" value="ECO:0007669"/>
    <property type="project" value="InterPro"/>
</dbReference>
<dbReference type="PANTHER" id="PTHR43582:SF2">
    <property type="entry name" value="LINEARMYCIN RESISTANCE ATP-BINDING PROTEIN LNRL"/>
    <property type="match status" value="1"/>
</dbReference>
<gene>
    <name evidence="10" type="ORF">APZ16_01525</name>
</gene>
<dbReference type="GO" id="GO:0005886">
    <property type="term" value="C:plasma membrane"/>
    <property type="evidence" value="ECO:0007669"/>
    <property type="project" value="UniProtKB-SubCell"/>
</dbReference>
<evidence type="ECO:0000313" key="10">
    <source>
        <dbReference type="EMBL" id="KUO40871.1"/>
    </source>
</evidence>
<dbReference type="SMART" id="SM00382">
    <property type="entry name" value="AAA"/>
    <property type="match status" value="1"/>
</dbReference>
<evidence type="ECO:0000256" key="4">
    <source>
        <dbReference type="ARBA" id="ARBA00022741"/>
    </source>
</evidence>
<feature type="domain" description="ABC transporter" evidence="9">
    <location>
        <begin position="7"/>
        <end position="238"/>
    </location>
</feature>
<dbReference type="InterPro" id="IPR027417">
    <property type="entry name" value="P-loop_NTPase"/>
</dbReference>
<evidence type="ECO:0000256" key="3">
    <source>
        <dbReference type="ARBA" id="ARBA00022475"/>
    </source>
</evidence>
<name>A0A147JWQ5_HADYE</name>
<evidence type="ECO:0000256" key="6">
    <source>
        <dbReference type="ARBA" id="ARBA00022967"/>
    </source>
</evidence>
<dbReference type="InterPro" id="IPR017871">
    <property type="entry name" value="ABC_transporter-like_CS"/>
</dbReference>
<dbReference type="InterPro" id="IPR005894">
    <property type="entry name" value="DrrA"/>
</dbReference>
<dbReference type="NCBIfam" id="TIGR01188">
    <property type="entry name" value="drrA"/>
    <property type="match status" value="1"/>
</dbReference>
<evidence type="ECO:0000256" key="8">
    <source>
        <dbReference type="ARBA" id="ARBA00049985"/>
    </source>
</evidence>
<dbReference type="InterPro" id="IPR025302">
    <property type="entry name" value="DrrA1/2-like_C"/>
</dbReference>
<organism evidence="10 11">
    <name type="scientific">Hadarchaeum yellowstonense</name>
    <dbReference type="NCBI Taxonomy" id="1776334"/>
    <lineage>
        <taxon>Archaea</taxon>
        <taxon>Methanobacteriati</taxon>
        <taxon>Candidatus Hadarchaeota</taxon>
        <taxon>Candidatus Hadarchaeia</taxon>
        <taxon>Candidatus Hadarchaeales</taxon>
        <taxon>Candidatus Hadarchaeaceae</taxon>
        <taxon>Candidatus Hadarchaeum</taxon>
    </lineage>
</organism>
<comment type="similarity">
    <text evidence="8">Belongs to the ABC transporter superfamily. Drug exporter-1 (DrugE1) (TC 3.A.1.105) family.</text>
</comment>
<dbReference type="InterPro" id="IPR003439">
    <property type="entry name" value="ABC_transporter-like_ATP-bd"/>
</dbReference>
<protein>
    <submittedName>
        <fullName evidence="10">ABC transporter ATP-binding protein</fullName>
    </submittedName>
</protein>
<comment type="subcellular location">
    <subcellularLocation>
        <location evidence="1">Cell membrane</location>
        <topology evidence="1">Peripheral membrane protein</topology>
        <orientation evidence="1">Cytoplasmic side</orientation>
    </subcellularLocation>
</comment>
<dbReference type="Pfam" id="PF00005">
    <property type="entry name" value="ABC_tran"/>
    <property type="match status" value="1"/>
</dbReference>
<keyword evidence="7" id="KW-0472">Membrane</keyword>
<dbReference type="InterPro" id="IPR003593">
    <property type="entry name" value="AAA+_ATPase"/>
</dbReference>
<dbReference type="PANTHER" id="PTHR43582">
    <property type="entry name" value="LINEARMYCIN RESISTANCE ATP-BINDING PROTEIN LNRL"/>
    <property type="match status" value="1"/>
</dbReference>
<dbReference type="Pfam" id="PF13732">
    <property type="entry name" value="DrrA1-3_C"/>
    <property type="match status" value="1"/>
</dbReference>
<dbReference type="AlphaFoldDB" id="A0A147JWQ5"/>
<keyword evidence="6" id="KW-1278">Translocase</keyword>
<keyword evidence="5 10" id="KW-0067">ATP-binding</keyword>
<evidence type="ECO:0000313" key="11">
    <source>
        <dbReference type="Proteomes" id="UP000074294"/>
    </source>
</evidence>
<dbReference type="Proteomes" id="UP000074294">
    <property type="component" value="Unassembled WGS sequence"/>
</dbReference>
<comment type="caution">
    <text evidence="10">The sequence shown here is derived from an EMBL/GenBank/DDBJ whole genome shotgun (WGS) entry which is preliminary data.</text>
</comment>
<dbReference type="GO" id="GO:0005524">
    <property type="term" value="F:ATP binding"/>
    <property type="evidence" value="ECO:0007669"/>
    <property type="project" value="UniProtKB-KW"/>
</dbReference>
<evidence type="ECO:0000256" key="2">
    <source>
        <dbReference type="ARBA" id="ARBA00022448"/>
    </source>
</evidence>
<dbReference type="GO" id="GO:1900753">
    <property type="term" value="P:doxorubicin transport"/>
    <property type="evidence" value="ECO:0007669"/>
    <property type="project" value="InterPro"/>
</dbReference>
<sequence length="330" mass="36894">MNNGYAIETDRITRKFGELVAVDNISIKIKYGEIFGLLGPNGAGKTTLTHMLCTILCPTSGTARVAGHDICSEPDEVRSSIGIVFQEPSLDNNLTGRENLDFHGRMYGMTSEQRKARIEEVLSIVGLSNRADSLVKTYSGGMKRRLEIARGLMHRPKILFLDEPTLGLDAQTRRVVWEQIEKLNKTEKITVVLTTHYIEEADYLCDRVGIIDMGRIVALDTPQALKDKLEGDVVYLKVDDVKKFLRIFQKSPLVKGVKVTGDSLQLQVGNGSKTIPRIIETVRRNGGQVQEVSLKRPSLEDVFINYTGKAIRDEGPDVASRFGMHGHWRR</sequence>
<evidence type="ECO:0000256" key="7">
    <source>
        <dbReference type="ARBA" id="ARBA00023136"/>
    </source>
</evidence>
<keyword evidence="2" id="KW-0813">Transport</keyword>
<proteinExistence type="inferred from homology"/>
<keyword evidence="4" id="KW-0547">Nucleotide-binding</keyword>
<dbReference type="SUPFAM" id="SSF52540">
    <property type="entry name" value="P-loop containing nucleoside triphosphate hydrolases"/>
    <property type="match status" value="1"/>
</dbReference>
<dbReference type="EMBL" id="LQMQ01000033">
    <property type="protein sequence ID" value="KUO40871.1"/>
    <property type="molecule type" value="Genomic_DNA"/>
</dbReference>
<evidence type="ECO:0000259" key="9">
    <source>
        <dbReference type="PROSITE" id="PS50893"/>
    </source>
</evidence>
<dbReference type="STRING" id="1776334.APZ16_01525"/>
<dbReference type="PROSITE" id="PS50893">
    <property type="entry name" value="ABC_TRANSPORTER_2"/>
    <property type="match status" value="1"/>
</dbReference>
<keyword evidence="3" id="KW-1003">Cell membrane</keyword>
<dbReference type="PROSITE" id="PS00211">
    <property type="entry name" value="ABC_TRANSPORTER_1"/>
    <property type="match status" value="1"/>
</dbReference>
<dbReference type="Gene3D" id="3.40.50.300">
    <property type="entry name" value="P-loop containing nucleotide triphosphate hydrolases"/>
    <property type="match status" value="1"/>
</dbReference>
<accession>A0A147JWQ5</accession>
<evidence type="ECO:0000256" key="1">
    <source>
        <dbReference type="ARBA" id="ARBA00004413"/>
    </source>
</evidence>